<dbReference type="PANTHER" id="PTHR31973">
    <property type="entry name" value="POLYPROTEIN, PUTATIVE-RELATED"/>
    <property type="match status" value="1"/>
</dbReference>
<feature type="domain" description="SWIM-type" evidence="6">
    <location>
        <begin position="406"/>
        <end position="440"/>
    </location>
</feature>
<proteinExistence type="predicted"/>
<evidence type="ECO:0000256" key="1">
    <source>
        <dbReference type="ARBA" id="ARBA00022723"/>
    </source>
</evidence>
<keyword evidence="1" id="KW-0479">Metal-binding</keyword>
<dbReference type="InterPro" id="IPR007527">
    <property type="entry name" value="Znf_SWIM"/>
</dbReference>
<evidence type="ECO:0000256" key="4">
    <source>
        <dbReference type="PROSITE-ProRule" id="PRU00325"/>
    </source>
</evidence>
<dbReference type="PANTHER" id="PTHR31973:SF188">
    <property type="entry name" value="POLYPROTEIN, PUTATIVE-RELATED"/>
    <property type="match status" value="1"/>
</dbReference>
<gene>
    <name evidence="7" type="ORF">LSALG_LOCUS2541</name>
</gene>
<evidence type="ECO:0000313" key="8">
    <source>
        <dbReference type="Proteomes" id="UP001177003"/>
    </source>
</evidence>
<evidence type="ECO:0000256" key="3">
    <source>
        <dbReference type="ARBA" id="ARBA00022833"/>
    </source>
</evidence>
<dbReference type="SMART" id="SM00575">
    <property type="entry name" value="ZnF_PMZ"/>
    <property type="match status" value="1"/>
</dbReference>
<feature type="region of interest" description="Disordered" evidence="5">
    <location>
        <begin position="525"/>
        <end position="547"/>
    </location>
</feature>
<organism evidence="7 8">
    <name type="scientific">Lactuca saligna</name>
    <name type="common">Willowleaf lettuce</name>
    <dbReference type="NCBI Taxonomy" id="75948"/>
    <lineage>
        <taxon>Eukaryota</taxon>
        <taxon>Viridiplantae</taxon>
        <taxon>Streptophyta</taxon>
        <taxon>Embryophyta</taxon>
        <taxon>Tracheophyta</taxon>
        <taxon>Spermatophyta</taxon>
        <taxon>Magnoliopsida</taxon>
        <taxon>eudicotyledons</taxon>
        <taxon>Gunneridae</taxon>
        <taxon>Pentapetalae</taxon>
        <taxon>asterids</taxon>
        <taxon>campanulids</taxon>
        <taxon>Asterales</taxon>
        <taxon>Asteraceae</taxon>
        <taxon>Cichorioideae</taxon>
        <taxon>Cichorieae</taxon>
        <taxon>Lactucinae</taxon>
        <taxon>Lactuca</taxon>
    </lineage>
</organism>
<dbReference type="InterPro" id="IPR018289">
    <property type="entry name" value="MULE_transposase_dom"/>
</dbReference>
<keyword evidence="3" id="KW-0862">Zinc</keyword>
<dbReference type="Pfam" id="PF04434">
    <property type="entry name" value="SWIM"/>
    <property type="match status" value="1"/>
</dbReference>
<evidence type="ECO:0000256" key="2">
    <source>
        <dbReference type="ARBA" id="ARBA00022771"/>
    </source>
</evidence>
<dbReference type="EMBL" id="OX465086">
    <property type="protein sequence ID" value="CAI9261765.1"/>
    <property type="molecule type" value="Genomic_DNA"/>
</dbReference>
<reference evidence="7" key="1">
    <citation type="submission" date="2023-04" db="EMBL/GenBank/DDBJ databases">
        <authorList>
            <person name="Vijverberg K."/>
            <person name="Xiong W."/>
            <person name="Schranz E."/>
        </authorList>
    </citation>
    <scope>NUCLEOTIDE SEQUENCE</scope>
</reference>
<feature type="compositionally biased region" description="Basic and acidic residues" evidence="5">
    <location>
        <begin position="537"/>
        <end position="547"/>
    </location>
</feature>
<evidence type="ECO:0000256" key="5">
    <source>
        <dbReference type="SAM" id="MobiDB-lite"/>
    </source>
</evidence>
<protein>
    <recommendedName>
        <fullName evidence="6">SWIM-type domain-containing protein</fullName>
    </recommendedName>
</protein>
<evidence type="ECO:0000259" key="6">
    <source>
        <dbReference type="PROSITE" id="PS50966"/>
    </source>
</evidence>
<dbReference type="Proteomes" id="UP001177003">
    <property type="component" value="Chromosome 0"/>
</dbReference>
<sequence length="547" mass="63824">MYDKEKEVTIYATTEKLRYNPKLLSCQDKVIDEYDDESETDSVCPSQESYHSLHSSDNEYELLNYGETYAYTCCGDKKCKWRIHASLTQDGVTFEVKKFIETHSCTRSNKSGNKHATQGWIVDVVTDKLKSEGDVSPADQKKWLMHTYNVEVPYMRFFRGREQAYTDMYGKWDDSYANIYDFKQELEKRNPGSVVEIDLQTVGEKKHFLRFFVSLTACSKGFLTGCRPYIGLDACHLKGKFNGVLVAATSIDGNNGMFPVAYGVLEAENTKSWTWFLTSLKKRLVYPNIEHRECIRHLCSNFKKHFRGDFFMSKLWEAANTYSVNKHDRLLNEIATKCADAISYLNENHKKIWSRSDIRYKPVLDLLDVIKEKLMERFDKKRSKNLGKYQVCRSSDNKAEVKYKGYRWDVVLDEKKCSCRKWQVTGLPCVHAAAFIAFTREPNWDKYVDTYFTVDKFKEAYALEISPMPGKDQWVNIETVEKIYPPIIKRPPGRPKKNRIIPHDEHKIRHRCPRCGMYGHHQRTYKNPASQGFDEASSSKRKEHKIS</sequence>
<evidence type="ECO:0000313" key="7">
    <source>
        <dbReference type="EMBL" id="CAI9261765.1"/>
    </source>
</evidence>
<dbReference type="Pfam" id="PF10551">
    <property type="entry name" value="MULE"/>
    <property type="match status" value="1"/>
</dbReference>
<dbReference type="AlphaFoldDB" id="A0AA35Y1W1"/>
<accession>A0AA35Y1W1</accession>
<keyword evidence="2 4" id="KW-0863">Zinc-finger</keyword>
<keyword evidence="8" id="KW-1185">Reference proteome</keyword>
<dbReference type="PROSITE" id="PS50966">
    <property type="entry name" value="ZF_SWIM"/>
    <property type="match status" value="1"/>
</dbReference>
<dbReference type="GO" id="GO:0008270">
    <property type="term" value="F:zinc ion binding"/>
    <property type="evidence" value="ECO:0007669"/>
    <property type="project" value="UniProtKB-KW"/>
</dbReference>
<dbReference type="InterPro" id="IPR006564">
    <property type="entry name" value="Znf_PMZ"/>
</dbReference>
<name>A0AA35Y1W1_LACSI</name>